<organism evidence="10 11">
    <name type="scientific">Actinomadura barringtoniae</name>
    <dbReference type="NCBI Taxonomy" id="1427535"/>
    <lineage>
        <taxon>Bacteria</taxon>
        <taxon>Bacillati</taxon>
        <taxon>Actinomycetota</taxon>
        <taxon>Actinomycetes</taxon>
        <taxon>Streptosporangiales</taxon>
        <taxon>Thermomonosporaceae</taxon>
        <taxon>Actinomadura</taxon>
    </lineage>
</organism>
<name>A0A939T2W9_9ACTN</name>
<dbReference type="PROSITE" id="PS00211">
    <property type="entry name" value="ABC_TRANSPORTER_1"/>
    <property type="match status" value="1"/>
</dbReference>
<comment type="subcellular location">
    <subcellularLocation>
        <location evidence="1">Cell membrane</location>
        <topology evidence="1">Multi-pass membrane protein</topology>
    </subcellularLocation>
</comment>
<feature type="domain" description="ABC transmembrane type-1" evidence="9">
    <location>
        <begin position="21"/>
        <end position="293"/>
    </location>
</feature>
<evidence type="ECO:0000259" key="8">
    <source>
        <dbReference type="PROSITE" id="PS50893"/>
    </source>
</evidence>
<dbReference type="PROSITE" id="PS50929">
    <property type="entry name" value="ABC_TM1F"/>
    <property type="match status" value="1"/>
</dbReference>
<feature type="transmembrane region" description="Helical" evidence="7">
    <location>
        <begin position="230"/>
        <end position="251"/>
    </location>
</feature>
<gene>
    <name evidence="10" type="primary">cydD</name>
    <name evidence="10" type="ORF">J4573_24535</name>
</gene>
<dbReference type="RefSeq" id="WP_208258181.1">
    <property type="nucleotide sequence ID" value="NZ_JAGEOJ010000010.1"/>
</dbReference>
<dbReference type="SMART" id="SM00382">
    <property type="entry name" value="AAA"/>
    <property type="match status" value="1"/>
</dbReference>
<feature type="transmembrane region" description="Helical" evidence="7">
    <location>
        <begin position="125"/>
        <end position="144"/>
    </location>
</feature>
<feature type="transmembrane region" description="Helical" evidence="7">
    <location>
        <begin position="17"/>
        <end position="38"/>
    </location>
</feature>
<evidence type="ECO:0000256" key="5">
    <source>
        <dbReference type="ARBA" id="ARBA00022989"/>
    </source>
</evidence>
<dbReference type="GO" id="GO:0016887">
    <property type="term" value="F:ATP hydrolysis activity"/>
    <property type="evidence" value="ECO:0007669"/>
    <property type="project" value="InterPro"/>
</dbReference>
<dbReference type="GO" id="GO:0140359">
    <property type="term" value="F:ABC-type transporter activity"/>
    <property type="evidence" value="ECO:0007669"/>
    <property type="project" value="InterPro"/>
</dbReference>
<dbReference type="SUPFAM" id="SSF90123">
    <property type="entry name" value="ABC transporter transmembrane region"/>
    <property type="match status" value="1"/>
</dbReference>
<dbReference type="InterPro" id="IPR003593">
    <property type="entry name" value="AAA+_ATPase"/>
</dbReference>
<keyword evidence="4" id="KW-0067">ATP-binding</keyword>
<dbReference type="PANTHER" id="PTHR24221">
    <property type="entry name" value="ATP-BINDING CASSETTE SUB-FAMILY B"/>
    <property type="match status" value="1"/>
</dbReference>
<dbReference type="InterPro" id="IPR011527">
    <property type="entry name" value="ABC1_TM_dom"/>
</dbReference>
<evidence type="ECO:0000256" key="3">
    <source>
        <dbReference type="ARBA" id="ARBA00022741"/>
    </source>
</evidence>
<dbReference type="Pfam" id="PF00005">
    <property type="entry name" value="ABC_tran"/>
    <property type="match status" value="1"/>
</dbReference>
<dbReference type="InterPro" id="IPR017871">
    <property type="entry name" value="ABC_transporter-like_CS"/>
</dbReference>
<dbReference type="PROSITE" id="PS51257">
    <property type="entry name" value="PROKAR_LIPOPROTEIN"/>
    <property type="match status" value="1"/>
</dbReference>
<keyword evidence="2 7" id="KW-0812">Transmembrane</keyword>
<dbReference type="Gene3D" id="1.20.1560.10">
    <property type="entry name" value="ABC transporter type 1, transmembrane domain"/>
    <property type="match status" value="1"/>
</dbReference>
<feature type="transmembrane region" description="Helical" evidence="7">
    <location>
        <begin position="150"/>
        <end position="173"/>
    </location>
</feature>
<feature type="transmembrane region" description="Helical" evidence="7">
    <location>
        <begin position="44"/>
        <end position="64"/>
    </location>
</feature>
<evidence type="ECO:0000256" key="7">
    <source>
        <dbReference type="SAM" id="Phobius"/>
    </source>
</evidence>
<dbReference type="SUPFAM" id="SSF52540">
    <property type="entry name" value="P-loop containing nucleoside triphosphate hydrolases"/>
    <property type="match status" value="1"/>
</dbReference>
<keyword evidence="6 7" id="KW-0472">Membrane</keyword>
<evidence type="ECO:0000256" key="1">
    <source>
        <dbReference type="ARBA" id="ARBA00004651"/>
    </source>
</evidence>
<dbReference type="GO" id="GO:0042883">
    <property type="term" value="P:cysteine transport"/>
    <property type="evidence" value="ECO:0007669"/>
    <property type="project" value="InterPro"/>
</dbReference>
<keyword evidence="5 7" id="KW-1133">Transmembrane helix</keyword>
<dbReference type="InterPro" id="IPR014216">
    <property type="entry name" value="ABC_transptr_CydD"/>
</dbReference>
<evidence type="ECO:0000313" key="11">
    <source>
        <dbReference type="Proteomes" id="UP000669179"/>
    </source>
</evidence>
<dbReference type="InterPro" id="IPR036640">
    <property type="entry name" value="ABC1_TM_sf"/>
</dbReference>
<dbReference type="Proteomes" id="UP000669179">
    <property type="component" value="Unassembled WGS sequence"/>
</dbReference>
<dbReference type="GO" id="GO:0005886">
    <property type="term" value="C:plasma membrane"/>
    <property type="evidence" value="ECO:0007669"/>
    <property type="project" value="UniProtKB-SubCell"/>
</dbReference>
<keyword evidence="11" id="KW-1185">Reference proteome</keyword>
<evidence type="ECO:0000256" key="4">
    <source>
        <dbReference type="ARBA" id="ARBA00022840"/>
    </source>
</evidence>
<comment type="caution">
    <text evidence="10">The sequence shown here is derived from an EMBL/GenBank/DDBJ whole genome shotgun (WGS) entry which is preliminary data.</text>
</comment>
<dbReference type="EMBL" id="JAGEOJ010000010">
    <property type="protein sequence ID" value="MBO2450291.1"/>
    <property type="molecule type" value="Genomic_DNA"/>
</dbReference>
<proteinExistence type="predicted"/>
<keyword evidence="3" id="KW-0547">Nucleotide-binding</keyword>
<dbReference type="InterPro" id="IPR039421">
    <property type="entry name" value="Type_1_exporter"/>
</dbReference>
<dbReference type="GO" id="GO:0005524">
    <property type="term" value="F:ATP binding"/>
    <property type="evidence" value="ECO:0007669"/>
    <property type="project" value="UniProtKB-KW"/>
</dbReference>
<dbReference type="InterPro" id="IPR027417">
    <property type="entry name" value="P-loop_NTPase"/>
</dbReference>
<evidence type="ECO:0000256" key="6">
    <source>
        <dbReference type="ARBA" id="ARBA00023136"/>
    </source>
</evidence>
<evidence type="ECO:0000259" key="9">
    <source>
        <dbReference type="PROSITE" id="PS50929"/>
    </source>
</evidence>
<feature type="domain" description="ABC transporter" evidence="8">
    <location>
        <begin position="317"/>
        <end position="524"/>
    </location>
</feature>
<sequence length="524" mass="54639">MPTPIDRRLVRHARSTAPYLIVCVLLGVLSAGCVLAQAALLASAIASLAVPFSLIAVVAVRALLVWAQEVAAQRSAAGVKSQLRGAMLARIAARRLNALPDARSGELNVLVTRGVEALDPYFARYLPQLVLSVIVPVAVLAALAATDLTVAVIVLLTLPLIPLFGALIGMYAAARTRRQWRVLEVLAGHFADVVAGLPTLKAFGRARAQARQIAAVSGEHRGATLATLRIAFCSALVLELAATLSVALVAVSVGLRLVSGSLTFETALFVLILAPEAYLPMRQAAARFHAGQEGMAAADRILSIVDAPVPARVGGGTRGAGVLQVENVVVGPAGVGPFSLEVSGFTALTGPSGIGKTSLIGALMGFREIEAGRVLVGGEELVAGEDWLRQVAWVPQRPCFFAGSAADNIAIAVPGAPAAAVRRAAELFDVASYGDVGKLSAGQRQRVALARAALRCDLLGTPFVILDEPTAHLDVMTEVEVVEVLAELVDGRTALVATHRRTLLERADRVVTLEPVLERPAVLA</sequence>
<dbReference type="InterPro" id="IPR003439">
    <property type="entry name" value="ABC_transporter-like_ATP-bd"/>
</dbReference>
<dbReference type="AlphaFoldDB" id="A0A939T2W9"/>
<dbReference type="Pfam" id="PF00664">
    <property type="entry name" value="ABC_membrane"/>
    <property type="match status" value="1"/>
</dbReference>
<dbReference type="CDD" id="cd03228">
    <property type="entry name" value="ABCC_MRP_Like"/>
    <property type="match status" value="1"/>
</dbReference>
<dbReference type="CDD" id="cd18584">
    <property type="entry name" value="ABC_6TM_AarD_CydD"/>
    <property type="match status" value="1"/>
</dbReference>
<dbReference type="NCBIfam" id="TIGR02857">
    <property type="entry name" value="CydD"/>
    <property type="match status" value="1"/>
</dbReference>
<accession>A0A939T2W9</accession>
<evidence type="ECO:0000313" key="10">
    <source>
        <dbReference type="EMBL" id="MBO2450291.1"/>
    </source>
</evidence>
<dbReference type="Gene3D" id="3.40.50.300">
    <property type="entry name" value="P-loop containing nucleotide triphosphate hydrolases"/>
    <property type="match status" value="1"/>
</dbReference>
<protein>
    <submittedName>
        <fullName evidence="10">Thiol reductant ABC exporter subunit CydD</fullName>
    </submittedName>
</protein>
<evidence type="ECO:0000256" key="2">
    <source>
        <dbReference type="ARBA" id="ARBA00022692"/>
    </source>
</evidence>
<dbReference type="PANTHER" id="PTHR24221:SF590">
    <property type="entry name" value="COMPONENT LINKED WITH THE ASSEMBLY OF CYTOCHROME' TRANSPORT TRANSMEMBRANE ATP-BINDING PROTEIN ABC TRANSPORTER CYDD-RELATED"/>
    <property type="match status" value="1"/>
</dbReference>
<dbReference type="PROSITE" id="PS50893">
    <property type="entry name" value="ABC_TRANSPORTER_2"/>
    <property type="match status" value="1"/>
</dbReference>
<reference evidence="10" key="1">
    <citation type="submission" date="2021-03" db="EMBL/GenBank/DDBJ databases">
        <authorList>
            <person name="Kanchanasin P."/>
            <person name="Saeng-In P."/>
            <person name="Phongsopitanun W."/>
            <person name="Yuki M."/>
            <person name="Kudo T."/>
            <person name="Ohkuma M."/>
            <person name="Tanasupawat S."/>
        </authorList>
    </citation>
    <scope>NUCLEOTIDE SEQUENCE</scope>
    <source>
        <strain evidence="10">GKU 128</strain>
    </source>
</reference>